<dbReference type="PROSITE" id="PS50837">
    <property type="entry name" value="NACHT"/>
    <property type="match status" value="1"/>
</dbReference>
<dbReference type="InterPro" id="IPR036322">
    <property type="entry name" value="WD40_repeat_dom_sf"/>
</dbReference>
<dbReference type="SMART" id="SM00320">
    <property type="entry name" value="WD40"/>
    <property type="match status" value="10"/>
</dbReference>
<dbReference type="Proteomes" id="UP000240760">
    <property type="component" value="Unassembled WGS sequence"/>
</dbReference>
<feature type="repeat" description="WD" evidence="3">
    <location>
        <begin position="1179"/>
        <end position="1220"/>
    </location>
</feature>
<evidence type="ECO:0000259" key="4">
    <source>
        <dbReference type="PROSITE" id="PS50837"/>
    </source>
</evidence>
<dbReference type="InterPro" id="IPR027417">
    <property type="entry name" value="P-loop_NTPase"/>
</dbReference>
<dbReference type="PROSITE" id="PS00678">
    <property type="entry name" value="WD_REPEATS_1"/>
    <property type="match status" value="1"/>
</dbReference>
<evidence type="ECO:0000313" key="5">
    <source>
        <dbReference type="EMBL" id="PTB76404.1"/>
    </source>
</evidence>
<evidence type="ECO:0000256" key="2">
    <source>
        <dbReference type="ARBA" id="ARBA00022737"/>
    </source>
</evidence>
<dbReference type="STRING" id="983965.A0A2T4C4F7"/>
<dbReference type="PANTHER" id="PTHR19879">
    <property type="entry name" value="TRANSCRIPTION INITIATION FACTOR TFIID"/>
    <property type="match status" value="1"/>
</dbReference>
<name>A0A2T4C4F7_TRILO</name>
<keyword evidence="1 3" id="KW-0853">WD repeat</keyword>
<dbReference type="CDD" id="cd00200">
    <property type="entry name" value="WD40"/>
    <property type="match status" value="1"/>
</dbReference>
<proteinExistence type="predicted"/>
<protein>
    <recommendedName>
        <fullName evidence="4">NACHT domain-containing protein</fullName>
    </recommendedName>
</protein>
<dbReference type="Gene3D" id="2.130.10.10">
    <property type="entry name" value="YVTN repeat-like/Quinoprotein amine dehydrogenase"/>
    <property type="match status" value="3"/>
</dbReference>
<dbReference type="InterPro" id="IPR020472">
    <property type="entry name" value="WD40_PAC1"/>
</dbReference>
<dbReference type="Pfam" id="PF00400">
    <property type="entry name" value="WD40"/>
    <property type="match status" value="5"/>
</dbReference>
<dbReference type="PRINTS" id="PR00320">
    <property type="entry name" value="GPROTEINBRPT"/>
</dbReference>
<dbReference type="PANTHER" id="PTHR19879:SF9">
    <property type="entry name" value="TRANSCRIPTION INITIATION FACTOR TFIID SUBUNIT 5"/>
    <property type="match status" value="1"/>
</dbReference>
<feature type="repeat" description="WD" evidence="3">
    <location>
        <begin position="927"/>
        <end position="968"/>
    </location>
</feature>
<organism evidence="5 6">
    <name type="scientific">Trichoderma longibrachiatum ATCC 18648</name>
    <dbReference type="NCBI Taxonomy" id="983965"/>
    <lineage>
        <taxon>Eukaryota</taxon>
        <taxon>Fungi</taxon>
        <taxon>Dikarya</taxon>
        <taxon>Ascomycota</taxon>
        <taxon>Pezizomycotina</taxon>
        <taxon>Sordariomycetes</taxon>
        <taxon>Hypocreomycetidae</taxon>
        <taxon>Hypocreales</taxon>
        <taxon>Hypocreaceae</taxon>
        <taxon>Trichoderma</taxon>
    </lineage>
</organism>
<dbReference type="SUPFAM" id="SSF50978">
    <property type="entry name" value="WD40 repeat-like"/>
    <property type="match status" value="3"/>
</dbReference>
<dbReference type="EMBL" id="KZ679132">
    <property type="protein sequence ID" value="PTB76404.1"/>
    <property type="molecule type" value="Genomic_DNA"/>
</dbReference>
<dbReference type="Pfam" id="PF24883">
    <property type="entry name" value="NPHP3_N"/>
    <property type="match status" value="1"/>
</dbReference>
<dbReference type="PROSITE" id="PS50082">
    <property type="entry name" value="WD_REPEATS_2"/>
    <property type="match status" value="5"/>
</dbReference>
<dbReference type="OrthoDB" id="674604at2759"/>
<feature type="domain" description="NACHT" evidence="4">
    <location>
        <begin position="289"/>
        <end position="437"/>
    </location>
</feature>
<evidence type="ECO:0000256" key="3">
    <source>
        <dbReference type="PROSITE-ProRule" id="PRU00221"/>
    </source>
</evidence>
<keyword evidence="6" id="KW-1185">Reference proteome</keyword>
<reference evidence="5 6" key="1">
    <citation type="submission" date="2016-07" db="EMBL/GenBank/DDBJ databases">
        <title>Multiple horizontal gene transfer events from other fungi enriched the ability of initially mycotrophic Trichoderma (Ascomycota) to feed on dead plant biomass.</title>
        <authorList>
            <consortium name="DOE Joint Genome Institute"/>
            <person name="Aerts A."/>
            <person name="Atanasova L."/>
            <person name="Chenthamara K."/>
            <person name="Zhang J."/>
            <person name="Grujic M."/>
            <person name="Henrissat B."/>
            <person name="Kuo A."/>
            <person name="Salamov A."/>
            <person name="Lipzen A."/>
            <person name="Labutti K."/>
            <person name="Barry K."/>
            <person name="Miao Y."/>
            <person name="Rahimi M.J."/>
            <person name="Shen Q."/>
            <person name="Grigoriev I.V."/>
            <person name="Kubicek C.P."/>
            <person name="Druzhinina I.S."/>
        </authorList>
    </citation>
    <scope>NUCLEOTIDE SEQUENCE [LARGE SCALE GENOMIC DNA]</scope>
    <source>
        <strain evidence="5 6">ATCC 18648</strain>
    </source>
</reference>
<dbReference type="Gene3D" id="3.40.50.300">
    <property type="entry name" value="P-loop containing nucleotide triphosphate hydrolases"/>
    <property type="match status" value="1"/>
</dbReference>
<feature type="repeat" description="WD" evidence="3">
    <location>
        <begin position="1137"/>
        <end position="1169"/>
    </location>
</feature>
<dbReference type="InterPro" id="IPR015943">
    <property type="entry name" value="WD40/YVTN_repeat-like_dom_sf"/>
</dbReference>
<dbReference type="InterPro" id="IPR007111">
    <property type="entry name" value="NACHT_NTPase"/>
</dbReference>
<evidence type="ECO:0000256" key="1">
    <source>
        <dbReference type="ARBA" id="ARBA00022574"/>
    </source>
</evidence>
<dbReference type="PROSITE" id="PS50294">
    <property type="entry name" value="WD_REPEATS_REGION"/>
    <property type="match status" value="4"/>
</dbReference>
<evidence type="ECO:0000313" key="6">
    <source>
        <dbReference type="Proteomes" id="UP000240760"/>
    </source>
</evidence>
<dbReference type="InterPro" id="IPR001680">
    <property type="entry name" value="WD40_rpt"/>
</dbReference>
<sequence>MGCRHLLGDAGNNWDSTANSSCLEAGENAPLVGSKGITNQSIPGRPRLCLSKHCFKRPLSAANHPPEFIHFANTESRQCLPLQTSSISSSPPVCRIYGRIMDVLGLLSNISQVVDLLIKIGVMCSIYCVDVKNAPQDVRRLLKEVDRLTAVIKELESLLKSPKGSSKLESQPLRQAIFDLRRLLAELVAKLDLGAKHARAIWPFRRRDIHEIVAAIERQKANILMNINIGQTSILLDVHQDFVLSKLRVAEAAAFNASVDNEGSYCLPGTRSDIIQQIRHWSTSPDSKSIFWLNGMAGTGKSTISRTVAQSFANDSILGASFFFKRGEGDRGRTTFLFTTLAAQLVRRMPSLAPKIRQVLEFEPQIHEKPLSDQFQMLILDPLKQYAGSWQSPDLLIVIDALDECGFEGSMRTLINTMSQAQHTKNPRLKFFLTSRPELPIRIGFEDIKGKYDNMLLAIVSTPTIEHDIELFMRYQLDTIKQDYNKSVTQHRKISDDWPGAVVIQKLVASAIPLFIVAATICRFLNDRRLGGPSHQLDRLLRYRDAKLSGLEMTYRPVLDCLLVGLSLSSKQEVLDKFRYLVGSIITLATPLSIRSLSQILGVTTDVIEDQLDLLHSVLSVPNDLDTPVRLLHLSFRDFLIDPEKNYDLERYPFRVDEAAAHSTLFVQCIRLLSTNGVLKEDICSLQMPGALLADIDKTVINESLPAAVQYACLYWTHHWILSDSSMCDGDQTHQFLTKHLLNWLEALSLIGRIAESIYMIDSLLDTIDGANTRSITSFLGDAKRFILANLVIISQAPLQIYSSALIFTPTASIIRKSFEASIPPWLSVLPRVQSHWDPCLVTLKSHIKPSSEILPFPTGSRCVSMSPNGMLHVWDTRTTSSIAAYDGHLGLRSVAFSSDGSELLYLSGKEVLQIMDAETKSPIATFRGHTAEITRAMFSADTRRLASASQDGVLKIWDRETGQCLGTHHYNCRTDDLVGFSPDGSLFLIISDHFILVLHTDRAGLRQLNLDHNAERIQAAAFSPDSRLLASGDARGTLRIMDLASGSTVVSERSDCQPRGGFIFCRDGSRLISLVEGHSIAIWNTATAECDSILEGHEFRIHDIALSNDDSRLASASRDKSIKLWDIASGACIATYHGHDDSVVNIAFSADGRLLISADQWGNCKVWDTVIDARFADPEGHESAVLEVVFSPDGKKIVSASGDRTIKLWSSADGKCTGSGKGHHLSFNIPLVVPVDMPSAPFDYLIQNGGLLGCSRSILFFSDSSAFVSGTFGMGGAQLRLWNATTGSYDFLYPRQDSVVQSLALASDHATLLFVSRDGMIEYFDLKSKQRLLDLSGYAYGFSSSVVSPDGTHLILGCEDGIVRLFELSTKAFIELSEPLGNPASRVVTSADGSKLAACSTSIVRIWDMRSKSCVASYDLSASKRSPICQLEFSPDNQQLALLYERGEVKVDILDAETGFCVDQLSICGLANHMEFDTTGCNLFTNVGTAIIDAHVRFDISSTTSRQPRMMGIGLSQDGQWVTWNSQNMLCLPFTHRASASDVAASTIALGSRLGRLFLIGIDPSAVPKCR</sequence>
<dbReference type="SUPFAM" id="SSF52540">
    <property type="entry name" value="P-loop containing nucleoside triphosphate hydrolases"/>
    <property type="match status" value="1"/>
</dbReference>
<dbReference type="InterPro" id="IPR056884">
    <property type="entry name" value="NPHP3-like_N"/>
</dbReference>
<dbReference type="InterPro" id="IPR019775">
    <property type="entry name" value="WD40_repeat_CS"/>
</dbReference>
<gene>
    <name evidence="5" type="ORF">M440DRAFT_1251973</name>
</gene>
<accession>A0A2T4C4F7</accession>
<feature type="repeat" description="WD" evidence="3">
    <location>
        <begin position="1095"/>
        <end position="1136"/>
    </location>
</feature>
<feature type="repeat" description="WD" evidence="3">
    <location>
        <begin position="1011"/>
        <end position="1052"/>
    </location>
</feature>
<keyword evidence="2" id="KW-0677">Repeat</keyword>